<dbReference type="eggNOG" id="KOG1371">
    <property type="taxonomic scope" value="Eukaryota"/>
</dbReference>
<sequence length="421" mass="46337">MDPIQSSIHYFGSDSESLSEFESHCSTPPADVSATSTPLTEQVDYFSGARDDDFILVVGGLGYIGSHTSWELLKSGKNIVIIDNLSNSNQDTLNALKSLRDNYFRDTECSPSLDFYKVDYRNRDQVRSILTIYEDFLPSFALTPSPLRSRIVGVIHFAAYKAVEESFQKPLAYYANNVGGLIDFCQLLAEFKIKKLVFSSSATVYGELANKGGRLLEEQCNSSGCIGLTNPYGRTKWMCEAILSDLAHSDPSWIIVALRYFNPIGCDESGMLGEDPRAPASNLMPKVVAAMTGSIPVLNVFGTDWDTPDGTAIRDFIHVSDLAQGHLAAMRAMDNRNYAAGYHVYNLGTGTGHSVRDIITTMQLVSGLPIPIKETARRPGDVGICIAEPSKSARALGWQTRRSLHDACRDICRHFKSMQLS</sequence>
<evidence type="ECO:0000259" key="4">
    <source>
        <dbReference type="Pfam" id="PF01370"/>
    </source>
</evidence>
<dbReference type="InterPro" id="IPR005886">
    <property type="entry name" value="UDP_G4E"/>
</dbReference>
<evidence type="ECO:0000313" key="6">
    <source>
        <dbReference type="Proteomes" id="UP000030752"/>
    </source>
</evidence>
<dbReference type="EMBL" id="KB822712">
    <property type="protein sequence ID" value="ETN45398.1"/>
    <property type="molecule type" value="Genomic_DNA"/>
</dbReference>
<dbReference type="InterPro" id="IPR001509">
    <property type="entry name" value="Epimerase_deHydtase"/>
</dbReference>
<dbReference type="GO" id="GO:0006012">
    <property type="term" value="P:galactose metabolic process"/>
    <property type="evidence" value="ECO:0007669"/>
    <property type="project" value="InterPro"/>
</dbReference>
<dbReference type="PANTHER" id="PTHR43725">
    <property type="entry name" value="UDP-GLUCOSE 4-EPIMERASE"/>
    <property type="match status" value="1"/>
</dbReference>
<accession>W2SBM2</accession>
<dbReference type="GO" id="GO:0003978">
    <property type="term" value="F:UDP-glucose 4-epimerase activity"/>
    <property type="evidence" value="ECO:0007669"/>
    <property type="project" value="InterPro"/>
</dbReference>
<dbReference type="OrthoDB" id="9402762at2759"/>
<organism evidence="5 6">
    <name type="scientific">Cyphellophora europaea (strain CBS 101466)</name>
    <name type="common">Phialophora europaea</name>
    <dbReference type="NCBI Taxonomy" id="1220924"/>
    <lineage>
        <taxon>Eukaryota</taxon>
        <taxon>Fungi</taxon>
        <taxon>Dikarya</taxon>
        <taxon>Ascomycota</taxon>
        <taxon>Pezizomycotina</taxon>
        <taxon>Eurotiomycetes</taxon>
        <taxon>Chaetothyriomycetidae</taxon>
        <taxon>Chaetothyriales</taxon>
        <taxon>Cyphellophoraceae</taxon>
        <taxon>Cyphellophora</taxon>
    </lineage>
</organism>
<dbReference type="PRINTS" id="PR01713">
    <property type="entry name" value="NUCEPIMERASE"/>
</dbReference>
<dbReference type="Pfam" id="PF01370">
    <property type="entry name" value="Epimerase"/>
    <property type="match status" value="1"/>
</dbReference>
<evidence type="ECO:0000313" key="5">
    <source>
        <dbReference type="EMBL" id="ETN45398.1"/>
    </source>
</evidence>
<feature type="domain" description="NAD-dependent epimerase/dehydratase" evidence="4">
    <location>
        <begin position="55"/>
        <end position="348"/>
    </location>
</feature>
<dbReference type="InterPro" id="IPR036291">
    <property type="entry name" value="NAD(P)-bd_dom_sf"/>
</dbReference>
<dbReference type="InParanoid" id="W2SBM2"/>
<protein>
    <submittedName>
        <fullName evidence="5">UDP-glucose 4-epimerase</fullName>
    </submittedName>
</protein>
<reference evidence="5 6" key="1">
    <citation type="submission" date="2013-03" db="EMBL/GenBank/DDBJ databases">
        <title>The Genome Sequence of Phialophora europaea CBS 101466.</title>
        <authorList>
            <consortium name="The Broad Institute Genomics Platform"/>
            <person name="Cuomo C."/>
            <person name="de Hoog S."/>
            <person name="Gorbushina A."/>
            <person name="Walker B."/>
            <person name="Young S.K."/>
            <person name="Zeng Q."/>
            <person name="Gargeya S."/>
            <person name="Fitzgerald M."/>
            <person name="Haas B."/>
            <person name="Abouelleil A."/>
            <person name="Allen A.W."/>
            <person name="Alvarado L."/>
            <person name="Arachchi H.M."/>
            <person name="Berlin A.M."/>
            <person name="Chapman S.B."/>
            <person name="Gainer-Dewar J."/>
            <person name="Goldberg J."/>
            <person name="Griggs A."/>
            <person name="Gujja S."/>
            <person name="Hansen M."/>
            <person name="Howarth C."/>
            <person name="Imamovic A."/>
            <person name="Ireland A."/>
            <person name="Larimer J."/>
            <person name="McCowan C."/>
            <person name="Murphy C."/>
            <person name="Pearson M."/>
            <person name="Poon T.W."/>
            <person name="Priest M."/>
            <person name="Roberts A."/>
            <person name="Saif S."/>
            <person name="Shea T."/>
            <person name="Sisk P."/>
            <person name="Sykes S."/>
            <person name="Wortman J."/>
            <person name="Nusbaum C."/>
            <person name="Birren B."/>
        </authorList>
    </citation>
    <scope>NUCLEOTIDE SEQUENCE [LARGE SCALE GENOMIC DNA]</scope>
    <source>
        <strain evidence="5 6">CBS 101466</strain>
    </source>
</reference>
<evidence type="ECO:0000256" key="2">
    <source>
        <dbReference type="ARBA" id="ARBA00023027"/>
    </source>
</evidence>
<dbReference type="RefSeq" id="XP_008712126.1">
    <property type="nucleotide sequence ID" value="XM_008713904.1"/>
</dbReference>
<evidence type="ECO:0000256" key="3">
    <source>
        <dbReference type="ARBA" id="ARBA00023235"/>
    </source>
</evidence>
<name>W2SBM2_CYPE1</name>
<dbReference type="GeneID" id="19976568"/>
<dbReference type="Gene3D" id="3.90.25.10">
    <property type="entry name" value="UDP-galactose 4-epimerase, domain 1"/>
    <property type="match status" value="1"/>
</dbReference>
<dbReference type="AlphaFoldDB" id="W2SBM2"/>
<proteinExistence type="predicted"/>
<dbReference type="PANTHER" id="PTHR43725:SF3">
    <property type="entry name" value="UDP-GLUCOSE 4-EPIMERASE (EUROFUNG)"/>
    <property type="match status" value="1"/>
</dbReference>
<dbReference type="GO" id="GO:0005829">
    <property type="term" value="C:cytosol"/>
    <property type="evidence" value="ECO:0007669"/>
    <property type="project" value="TreeGrafter"/>
</dbReference>
<dbReference type="NCBIfam" id="TIGR01179">
    <property type="entry name" value="galE"/>
    <property type="match status" value="1"/>
</dbReference>
<keyword evidence="3" id="KW-0413">Isomerase</keyword>
<evidence type="ECO:0000256" key="1">
    <source>
        <dbReference type="ARBA" id="ARBA00001911"/>
    </source>
</evidence>
<keyword evidence="6" id="KW-1185">Reference proteome</keyword>
<dbReference type="STRING" id="1220924.W2SBM2"/>
<dbReference type="VEuPathDB" id="FungiDB:HMPREF1541_09229"/>
<gene>
    <name evidence="5" type="ORF">HMPREF1541_09229</name>
</gene>
<dbReference type="CDD" id="cd05247">
    <property type="entry name" value="UDP_G4E_1_SDR_e"/>
    <property type="match status" value="1"/>
</dbReference>
<dbReference type="Gene3D" id="3.40.50.720">
    <property type="entry name" value="NAD(P)-binding Rossmann-like Domain"/>
    <property type="match status" value="1"/>
</dbReference>
<comment type="cofactor">
    <cofactor evidence="1">
        <name>NAD(+)</name>
        <dbReference type="ChEBI" id="CHEBI:57540"/>
    </cofactor>
</comment>
<dbReference type="SUPFAM" id="SSF51735">
    <property type="entry name" value="NAD(P)-binding Rossmann-fold domains"/>
    <property type="match status" value="1"/>
</dbReference>
<dbReference type="HOGENOM" id="CLU_007383_1_10_1"/>
<keyword evidence="2" id="KW-0520">NAD</keyword>
<dbReference type="Proteomes" id="UP000030752">
    <property type="component" value="Unassembled WGS sequence"/>
</dbReference>